<evidence type="ECO:0000313" key="1">
    <source>
        <dbReference type="EMBL" id="MCB7481682.1"/>
    </source>
</evidence>
<evidence type="ECO:0000313" key="2">
    <source>
        <dbReference type="Proteomes" id="UP001139414"/>
    </source>
</evidence>
<dbReference type="RefSeq" id="WP_229340874.1">
    <property type="nucleotide sequence ID" value="NZ_JAJBZG010000005.1"/>
</dbReference>
<dbReference type="EMBL" id="JAJBZG010000005">
    <property type="protein sequence ID" value="MCB7481682.1"/>
    <property type="molecule type" value="Genomic_DNA"/>
</dbReference>
<organism evidence="1 2">
    <name type="scientific">Christiangramia sediminis</name>
    <dbReference type="NCBI Taxonomy" id="2881336"/>
    <lineage>
        <taxon>Bacteria</taxon>
        <taxon>Pseudomonadati</taxon>
        <taxon>Bacteroidota</taxon>
        <taxon>Flavobacteriia</taxon>
        <taxon>Flavobacteriales</taxon>
        <taxon>Flavobacteriaceae</taxon>
        <taxon>Christiangramia</taxon>
    </lineage>
</organism>
<reference evidence="1" key="1">
    <citation type="submission" date="2021-10" db="EMBL/GenBank/DDBJ databases">
        <title>Gramella sp. ASW11-100T, isolated from marine sediment.</title>
        <authorList>
            <person name="Xia C."/>
        </authorList>
    </citation>
    <scope>NUCLEOTIDE SEQUENCE</scope>
    <source>
        <strain evidence="1">ASW11-100</strain>
    </source>
</reference>
<keyword evidence="2" id="KW-1185">Reference proteome</keyword>
<dbReference type="Proteomes" id="UP001139414">
    <property type="component" value="Unassembled WGS sequence"/>
</dbReference>
<proteinExistence type="predicted"/>
<dbReference type="AlphaFoldDB" id="A0A9X1LJW2"/>
<protein>
    <submittedName>
        <fullName evidence="1">Uncharacterized protein</fullName>
    </submittedName>
</protein>
<name>A0A9X1LJW2_9FLAO</name>
<accession>A0A9X1LJW2</accession>
<sequence>MRNFFNTIMVGLLLMGCSVDNDETIVNDNQLLIANSVLEVDGCESVNYELLNSTNSIVGNFVVTNDEDNLYLNFSAPSGFLITEIIWQVASNENELPINNGGIIVGQLNNKKKFSSGTNYYGETIALDNYNEDIHELAVVAKVELTNESLQKFSVWVGDVIIGRKGSKLLYYTICEPQYEPVCEAYAGDNNSITYTRREIDDIVDTEEDLENVYKNLLEEGVSREGSFEPTIHEIVLSYYFDSKYQDFKTVYTVTNEINGETCSDSVELTLTVTR</sequence>
<gene>
    <name evidence="1" type="ORF">LGQ90_10460</name>
</gene>
<comment type="caution">
    <text evidence="1">The sequence shown here is derived from an EMBL/GenBank/DDBJ whole genome shotgun (WGS) entry which is preliminary data.</text>
</comment>
<dbReference type="PROSITE" id="PS51257">
    <property type="entry name" value="PROKAR_LIPOPROTEIN"/>
    <property type="match status" value="1"/>
</dbReference>